<accession>A0A9P3YMP8</accession>
<evidence type="ECO:0000313" key="3">
    <source>
        <dbReference type="Proteomes" id="UP000879542"/>
    </source>
</evidence>
<proteinExistence type="predicted"/>
<dbReference type="AlphaFoldDB" id="A0A9P3YMP8"/>
<dbReference type="EMBL" id="DAEQIJ010000001">
    <property type="protein sequence ID" value="HBH2618710.1"/>
    <property type="molecule type" value="Genomic_DNA"/>
</dbReference>
<dbReference type="Proteomes" id="UP000878956">
    <property type="component" value="Unassembled WGS sequence"/>
</dbReference>
<reference evidence="2" key="1">
    <citation type="journal article" date="2018" name="Genome Biol.">
        <title>SKESA: strategic k-mer extension for scrupulous assemblies.</title>
        <authorList>
            <person name="Souvorov A."/>
            <person name="Agarwala R."/>
            <person name="Lipman D.J."/>
        </authorList>
    </citation>
    <scope>NUCLEOTIDE SEQUENCE</scope>
    <source>
        <strain evidence="2">Clostridioides</strain>
        <strain evidence="1">HN1000</strain>
    </source>
</reference>
<evidence type="ECO:0000313" key="2">
    <source>
        <dbReference type="EMBL" id="HBH2618710.1"/>
    </source>
</evidence>
<dbReference type="Proteomes" id="UP000879542">
    <property type="component" value="Unassembled WGS sequence"/>
</dbReference>
<protein>
    <submittedName>
        <fullName evidence="2">Uncharacterized protein</fullName>
    </submittedName>
</protein>
<dbReference type="EMBL" id="DAEPXK010000015">
    <property type="protein sequence ID" value="HBH1542280.1"/>
    <property type="molecule type" value="Genomic_DNA"/>
</dbReference>
<sequence length="47" mass="5652">MYDCDNQPKTPEEAVLYTRKRNFNIFKKTIPLYDKEGIKIIGRFEIN</sequence>
<organism evidence="2 3">
    <name type="scientific">Clostridioides difficile</name>
    <name type="common">Peptoclostridium difficile</name>
    <dbReference type="NCBI Taxonomy" id="1496"/>
    <lineage>
        <taxon>Bacteria</taxon>
        <taxon>Bacillati</taxon>
        <taxon>Bacillota</taxon>
        <taxon>Clostridia</taxon>
        <taxon>Peptostreptococcales</taxon>
        <taxon>Peptostreptococcaceae</taxon>
        <taxon>Clostridioides</taxon>
    </lineage>
</organism>
<dbReference type="RefSeq" id="WP_003430385.1">
    <property type="nucleotide sequence ID" value="NZ_AP025558.1"/>
</dbReference>
<gene>
    <name evidence="1" type="ORF">KRM00_001762</name>
    <name evidence="2" type="ORF">KRQ00_000435</name>
</gene>
<name>A0A9P3YMP8_CLODI</name>
<evidence type="ECO:0000313" key="1">
    <source>
        <dbReference type="EMBL" id="HBH1542280.1"/>
    </source>
</evidence>
<comment type="caution">
    <text evidence="2">The sequence shown here is derived from an EMBL/GenBank/DDBJ whole genome shotgun (WGS) entry which is preliminary data.</text>
</comment>
<reference evidence="2" key="2">
    <citation type="submission" date="2021-06" db="EMBL/GenBank/DDBJ databases">
        <authorList>
            <consortium name="NCBI Pathogen Detection Project"/>
        </authorList>
    </citation>
    <scope>NUCLEOTIDE SEQUENCE</scope>
    <source>
        <strain evidence="2">Clostridioides</strain>
        <strain evidence="1">HN1000</strain>
    </source>
</reference>